<dbReference type="InterPro" id="IPR002636">
    <property type="entry name" value="DUF29"/>
</dbReference>
<dbReference type="PANTHER" id="PTHR34235">
    <property type="entry name" value="SLR1203 PROTEIN-RELATED"/>
    <property type="match status" value="1"/>
</dbReference>
<accession>C4FM58</accession>
<name>C4FM58_9AQUI</name>
<reference evidence="1 2" key="1">
    <citation type="submission" date="2009-04" db="EMBL/GenBank/DDBJ databases">
        <authorList>
            <person name="Reysenbach A.-L."/>
            <person name="Heidelberg J.F."/>
            <person name="Nelson W.C."/>
        </authorList>
    </citation>
    <scope>NUCLEOTIDE SEQUENCE [LARGE SCALE GENOMIC DNA]</scope>
    <source>
        <strain evidence="1 2">SS-5</strain>
    </source>
</reference>
<evidence type="ECO:0000313" key="2">
    <source>
        <dbReference type="Proteomes" id="UP000005540"/>
    </source>
</evidence>
<dbReference type="OrthoDB" id="14295at2"/>
<keyword evidence="2" id="KW-1185">Reference proteome</keyword>
<sequence length="174" mass="21209">MLTQVINKEELIKLYDKDFVLWVEENLKLLKDKQFDLVDWEHLLEEIEDMGNRHLDSVVSFMAVILEHLYKWENFREDENVGISWIRSIGNGRIEILRLFDRYPSLKVKSYNEIEYAWKDAKRRLANWFEDPKNLYLAKKYFGRIPTEKDFPEKCPYTIDQILNYKPWLKDLEE</sequence>
<protein>
    <recommendedName>
        <fullName evidence="3">DUF29 domain-containing protein</fullName>
    </recommendedName>
</protein>
<dbReference type="RefSeq" id="WP_007548164.1">
    <property type="nucleotide sequence ID" value="NZ_ABZS01000210.1"/>
</dbReference>
<dbReference type="Proteomes" id="UP000005540">
    <property type="component" value="Unassembled WGS sequence"/>
</dbReference>
<evidence type="ECO:0000313" key="1">
    <source>
        <dbReference type="EMBL" id="EEP59843.1"/>
    </source>
</evidence>
<gene>
    <name evidence="1" type="ORF">SULYE_1662</name>
</gene>
<dbReference type="Gene3D" id="1.20.1220.20">
    <property type="entry name" value="Uncharcterised protein PF01724"/>
    <property type="match status" value="1"/>
</dbReference>
<dbReference type="EMBL" id="ABZS01000210">
    <property type="protein sequence ID" value="EEP59843.1"/>
    <property type="molecule type" value="Genomic_DNA"/>
</dbReference>
<organism evidence="1 2">
    <name type="scientific">Sulfurihydrogenibium yellowstonense SS-5</name>
    <dbReference type="NCBI Taxonomy" id="432331"/>
    <lineage>
        <taxon>Bacteria</taxon>
        <taxon>Pseudomonadati</taxon>
        <taxon>Aquificota</taxon>
        <taxon>Aquificia</taxon>
        <taxon>Aquificales</taxon>
        <taxon>Hydrogenothermaceae</taxon>
        <taxon>Sulfurihydrogenibium</taxon>
    </lineage>
</organism>
<proteinExistence type="predicted"/>
<comment type="caution">
    <text evidence="1">The sequence shown here is derived from an EMBL/GenBank/DDBJ whole genome shotgun (WGS) entry which is preliminary data.</text>
</comment>
<evidence type="ECO:0008006" key="3">
    <source>
        <dbReference type="Google" id="ProtNLM"/>
    </source>
</evidence>
<dbReference type="Pfam" id="PF01724">
    <property type="entry name" value="DUF29"/>
    <property type="match status" value="1"/>
</dbReference>
<dbReference type="AlphaFoldDB" id="C4FM58"/>